<evidence type="ECO:0000313" key="1">
    <source>
        <dbReference type="EMBL" id="SEQ43705.1"/>
    </source>
</evidence>
<evidence type="ECO:0008006" key="3">
    <source>
        <dbReference type="Google" id="ProtNLM"/>
    </source>
</evidence>
<organism evidence="1 2">
    <name type="scientific">Lentzea flaviverrucosa</name>
    <dbReference type="NCBI Taxonomy" id="200379"/>
    <lineage>
        <taxon>Bacteria</taxon>
        <taxon>Bacillati</taxon>
        <taxon>Actinomycetota</taxon>
        <taxon>Actinomycetes</taxon>
        <taxon>Pseudonocardiales</taxon>
        <taxon>Pseudonocardiaceae</taxon>
        <taxon>Lentzea</taxon>
    </lineage>
</organism>
<accession>A0A1H9G0M9</accession>
<dbReference type="AlphaFoldDB" id="A0A1H9G0M9"/>
<evidence type="ECO:0000313" key="2">
    <source>
        <dbReference type="Proteomes" id="UP000199028"/>
    </source>
</evidence>
<gene>
    <name evidence="1" type="ORF">SAMN05216195_102422</name>
</gene>
<dbReference type="Proteomes" id="UP000199028">
    <property type="component" value="Unassembled WGS sequence"/>
</dbReference>
<protein>
    <recommendedName>
        <fullName evidence="3">Tetratricopeptide repeat-containing protein</fullName>
    </recommendedName>
</protein>
<proteinExistence type="predicted"/>
<reference evidence="2" key="1">
    <citation type="submission" date="2016-10" db="EMBL/GenBank/DDBJ databases">
        <authorList>
            <person name="Varghese N."/>
            <person name="Submissions S."/>
        </authorList>
    </citation>
    <scope>NUCLEOTIDE SEQUENCE [LARGE SCALE GENOMIC DNA]</scope>
    <source>
        <strain evidence="2">CGMCC 4.578</strain>
    </source>
</reference>
<dbReference type="EMBL" id="FOFT01000002">
    <property type="protein sequence ID" value="SEQ43705.1"/>
    <property type="molecule type" value="Genomic_DNA"/>
</dbReference>
<name>A0A1H9G0M9_9PSEU</name>
<keyword evidence="2" id="KW-1185">Reference proteome</keyword>
<dbReference type="Gene3D" id="1.25.40.10">
    <property type="entry name" value="Tetratricopeptide repeat domain"/>
    <property type="match status" value="3"/>
</dbReference>
<sequence length="480" mass="52967">MLGYVWPVVEELRGKPREEWPAPDALADALTELAEYFEEAGWDDFALRTHHEVLEFRRELGDPAKLRVVLTSLRDNLKRQERYEEALVVVQEELPLALRLAVPGERSTGIANTARYWITNFLGRLGRHAEAAENAREAVAELDGQELVPHSLPGYDLAHAWLEYAHRLAAIGEYDQAAEFTALNAAFWRDHGSGRNINGHSAFEELCLLQLRLGRFGDARVSADEAVAVLRKHADEEGDRQSLDDLAGGVHNHGNRLHDLGFFAEAVEAAQESADRYRALLAGAERRAVVMRAELRLAAALVSLGSRLHDEGRLGESLAANDEAIALATKHDEREIGSKELARAFNSRASLLITRGEYPEAAEAAAKSIDLYQTADGKAMARNTFALAAARAGSLDAALPASSQAVAHYREQHARDPYEYGYLLADALTDHAVVRSLRSERAEAEAAITESLARNEELAAFHPARYQRELDHARSVAARV</sequence>
<dbReference type="SUPFAM" id="SSF48452">
    <property type="entry name" value="TPR-like"/>
    <property type="match status" value="3"/>
</dbReference>
<dbReference type="InterPro" id="IPR011990">
    <property type="entry name" value="TPR-like_helical_dom_sf"/>
</dbReference>